<dbReference type="GO" id="GO:0015977">
    <property type="term" value="P:carbon fixation"/>
    <property type="evidence" value="ECO:0007669"/>
    <property type="project" value="UniProtKB-UniRule"/>
</dbReference>
<dbReference type="GO" id="GO:0008964">
    <property type="term" value="F:phosphoenolpyruvate carboxylase activity"/>
    <property type="evidence" value="ECO:0007669"/>
    <property type="project" value="UniProtKB-UniRule"/>
</dbReference>
<comment type="caution">
    <text evidence="6">The sequence shown here is derived from an EMBL/GenBank/DDBJ whole genome shotgun (WGS) entry which is preliminary data.</text>
</comment>
<reference evidence="6" key="1">
    <citation type="journal article" date="2020" name="mSystems">
        <title>Genome- and Community-Level Interaction Insights into Carbon Utilization and Element Cycling Functions of Hydrothermarchaeota in Hydrothermal Sediment.</title>
        <authorList>
            <person name="Zhou Z."/>
            <person name="Liu Y."/>
            <person name="Xu W."/>
            <person name="Pan J."/>
            <person name="Luo Z.H."/>
            <person name="Li M."/>
        </authorList>
    </citation>
    <scope>NUCLEOTIDE SEQUENCE [LARGE SCALE GENOMIC DNA]</scope>
    <source>
        <strain evidence="6">SpSt-116</strain>
    </source>
</reference>
<keyword evidence="6" id="KW-0670">Pyruvate</keyword>
<organism evidence="6">
    <name type="scientific">Thermofilum adornatum</name>
    <dbReference type="NCBI Taxonomy" id="1365176"/>
    <lineage>
        <taxon>Archaea</taxon>
        <taxon>Thermoproteota</taxon>
        <taxon>Thermoprotei</taxon>
        <taxon>Thermofilales</taxon>
        <taxon>Thermofilaceae</taxon>
        <taxon>Thermofilum</taxon>
    </lineage>
</organism>
<dbReference type="PIRSF" id="PIRSF006677">
    <property type="entry name" value="UCP006677"/>
    <property type="match status" value="1"/>
</dbReference>
<comment type="similarity">
    <text evidence="4">Belongs to the PEPCase type 2 family.</text>
</comment>
<dbReference type="InterPro" id="IPR007566">
    <property type="entry name" value="PEP_COase_arc-type"/>
</dbReference>
<evidence type="ECO:0000256" key="4">
    <source>
        <dbReference type="HAMAP-Rule" id="MF_01904"/>
    </source>
</evidence>
<keyword evidence="3 4" id="KW-0120">Carbon dioxide fixation</keyword>
<comment type="subunit">
    <text evidence="4">Homotetramer.</text>
</comment>
<comment type="cofactor">
    <cofactor evidence="4">
        <name>Mg(2+)</name>
        <dbReference type="ChEBI" id="CHEBI:18420"/>
    </cofactor>
</comment>
<dbReference type="Pfam" id="PF14010">
    <property type="entry name" value="PEPcase_2"/>
    <property type="match status" value="1"/>
</dbReference>
<comment type="catalytic activity">
    <reaction evidence="4">
        <text>oxaloacetate + phosphate = phosphoenolpyruvate + hydrogencarbonate</text>
        <dbReference type="Rhea" id="RHEA:28370"/>
        <dbReference type="ChEBI" id="CHEBI:16452"/>
        <dbReference type="ChEBI" id="CHEBI:17544"/>
        <dbReference type="ChEBI" id="CHEBI:43474"/>
        <dbReference type="ChEBI" id="CHEBI:58702"/>
        <dbReference type="EC" id="4.1.1.31"/>
    </reaction>
</comment>
<evidence type="ECO:0000313" key="6">
    <source>
        <dbReference type="EMBL" id="HDP15244.1"/>
    </source>
</evidence>
<keyword evidence="1 4" id="KW-0460">Magnesium</keyword>
<proteinExistence type="inferred from homology"/>
<dbReference type="GO" id="GO:0006099">
    <property type="term" value="P:tricarboxylic acid cycle"/>
    <property type="evidence" value="ECO:0007669"/>
    <property type="project" value="InterPro"/>
</dbReference>
<dbReference type="InterPro" id="IPR015813">
    <property type="entry name" value="Pyrv/PenolPyrv_kinase-like_dom"/>
</dbReference>
<dbReference type="AlphaFoldDB" id="A0A7C1GA71"/>
<dbReference type="SUPFAM" id="SSF51621">
    <property type="entry name" value="Phosphoenolpyruvate/pyruvate domain"/>
    <property type="match status" value="1"/>
</dbReference>
<gene>
    <name evidence="4 6" type="primary">ppcA</name>
    <name evidence="6" type="ORF">ENN26_05660</name>
</gene>
<dbReference type="GO" id="GO:0006107">
    <property type="term" value="P:oxaloacetate metabolic process"/>
    <property type="evidence" value="ECO:0007669"/>
    <property type="project" value="UniProtKB-UniRule"/>
</dbReference>
<protein>
    <recommendedName>
        <fullName evidence="4 5">Phosphoenolpyruvate carboxylase</fullName>
        <shortName evidence="4">PEPC</shortName>
        <shortName evidence="4">PEPCase</shortName>
        <ecNumber evidence="4 5">4.1.1.31</ecNumber>
    </recommendedName>
</protein>
<dbReference type="HAMAP" id="MF_01904">
    <property type="entry name" value="PEPcase_type2"/>
    <property type="match status" value="1"/>
</dbReference>
<dbReference type="EMBL" id="DSAY01000101">
    <property type="protein sequence ID" value="HDP15244.1"/>
    <property type="molecule type" value="Genomic_DNA"/>
</dbReference>
<evidence type="ECO:0000256" key="5">
    <source>
        <dbReference type="NCBIfam" id="TIGR02751"/>
    </source>
</evidence>
<keyword evidence="2 4" id="KW-0456">Lyase</keyword>
<evidence type="ECO:0000256" key="3">
    <source>
        <dbReference type="ARBA" id="ARBA00023300"/>
    </source>
</evidence>
<dbReference type="NCBIfam" id="TIGR02751">
    <property type="entry name" value="PEPCase_arch"/>
    <property type="match status" value="1"/>
</dbReference>
<name>A0A7C1GA71_9CREN</name>
<evidence type="ECO:0000256" key="1">
    <source>
        <dbReference type="ARBA" id="ARBA00022842"/>
    </source>
</evidence>
<comment type="function">
    <text evidence="4">Catalyzes the irreversible beta-carboxylation of phosphoenolpyruvate (PEP) to form oxaloacetate (OAA), a four-carbon dicarboxylic acid source for the tricarboxylic acid cycle.</text>
</comment>
<dbReference type="GO" id="GO:0000287">
    <property type="term" value="F:magnesium ion binding"/>
    <property type="evidence" value="ECO:0007669"/>
    <property type="project" value="UniProtKB-UniRule"/>
</dbReference>
<accession>A0A7C1GA71</accession>
<evidence type="ECO:0000256" key="2">
    <source>
        <dbReference type="ARBA" id="ARBA00023239"/>
    </source>
</evidence>
<sequence length="499" mass="56293">MRKIPRTMSTQHPDNANVPSWATEEVLAGEKEIFEVYYAFKSLGVEECLWDAEGKDVELNVVRKLFELYPDFFRERVIGRDVFLTYRLPNPWVEVVEKKVFAEFLESIPLASDVASSFYGERVAPVFEVVLPLTERASQLKFVKRYYEVLIAKRDEARLGGVDVGEVLGDFYPKTVEVIPLLESFNTLYHPEKILWEYVEEYKPRYLRVFLARSDPALNYGLLAAVLLVKVAMSRIYMLAEQGGFEIYFILGAGPPPFRGGLTPLRVQEVLTEYRGVSTYTIQSAFKYDYPEEKVKQAIAFLNNSPVRDPREVSVPGILLQRLMSEYQSRVGMLADIVNAASKAIPARRARKLHIGLFGYPRAVSGTILPRAIPFTGALYSLGLPPELIGAGVLQSLTEEELSIVEQTYKLLRRDFAYACSFLNNEVFRLLATLGLPEKSVKKLVLDCEVACGSFAGKYSQNIEHASLSSKFAEELIRGNLDMAKQLAVEMGKLRGFLG</sequence>
<dbReference type="EC" id="4.1.1.31" evidence="4 5"/>